<dbReference type="CDD" id="cd12087">
    <property type="entry name" value="TM_EGFR-like"/>
    <property type="match status" value="1"/>
</dbReference>
<name>A0A8H6XNA1_9AGAR</name>
<feature type="region of interest" description="Disordered" evidence="2">
    <location>
        <begin position="1"/>
        <end position="117"/>
    </location>
</feature>
<evidence type="ECO:0008006" key="6">
    <source>
        <dbReference type="Google" id="ProtNLM"/>
    </source>
</evidence>
<keyword evidence="1" id="KW-0175">Coiled coil</keyword>
<feature type="compositionally biased region" description="Low complexity" evidence="2">
    <location>
        <begin position="18"/>
        <end position="42"/>
    </location>
</feature>
<dbReference type="Proteomes" id="UP000620124">
    <property type="component" value="Unassembled WGS sequence"/>
</dbReference>
<evidence type="ECO:0000256" key="1">
    <source>
        <dbReference type="SAM" id="Coils"/>
    </source>
</evidence>
<keyword evidence="3" id="KW-1133">Transmembrane helix</keyword>
<evidence type="ECO:0000313" key="4">
    <source>
        <dbReference type="EMBL" id="KAF7344177.1"/>
    </source>
</evidence>
<feature type="compositionally biased region" description="Low complexity" evidence="2">
    <location>
        <begin position="51"/>
        <end position="83"/>
    </location>
</feature>
<evidence type="ECO:0000313" key="5">
    <source>
        <dbReference type="Proteomes" id="UP000620124"/>
    </source>
</evidence>
<reference evidence="4" key="1">
    <citation type="submission" date="2020-05" db="EMBL/GenBank/DDBJ databases">
        <title>Mycena genomes resolve the evolution of fungal bioluminescence.</title>
        <authorList>
            <person name="Tsai I.J."/>
        </authorList>
    </citation>
    <scope>NUCLEOTIDE SEQUENCE</scope>
    <source>
        <strain evidence="4">CCC161011</strain>
    </source>
</reference>
<organism evidence="4 5">
    <name type="scientific">Mycena venus</name>
    <dbReference type="NCBI Taxonomy" id="2733690"/>
    <lineage>
        <taxon>Eukaryota</taxon>
        <taxon>Fungi</taxon>
        <taxon>Dikarya</taxon>
        <taxon>Basidiomycota</taxon>
        <taxon>Agaricomycotina</taxon>
        <taxon>Agaricomycetes</taxon>
        <taxon>Agaricomycetidae</taxon>
        <taxon>Agaricales</taxon>
        <taxon>Marasmiineae</taxon>
        <taxon>Mycenaceae</taxon>
        <taxon>Mycena</taxon>
    </lineage>
</organism>
<feature type="compositionally biased region" description="Polar residues" evidence="2">
    <location>
        <begin position="1"/>
        <end position="17"/>
    </location>
</feature>
<feature type="compositionally biased region" description="Polar residues" evidence="2">
    <location>
        <begin position="84"/>
        <end position="99"/>
    </location>
</feature>
<keyword evidence="3" id="KW-0472">Membrane</keyword>
<proteinExistence type="predicted"/>
<feature type="transmembrane region" description="Helical" evidence="3">
    <location>
        <begin position="136"/>
        <end position="158"/>
    </location>
</feature>
<evidence type="ECO:0000256" key="3">
    <source>
        <dbReference type="SAM" id="Phobius"/>
    </source>
</evidence>
<evidence type="ECO:0000256" key="2">
    <source>
        <dbReference type="SAM" id="MobiDB-lite"/>
    </source>
</evidence>
<accession>A0A8H6XNA1</accession>
<feature type="compositionally biased region" description="Polar residues" evidence="2">
    <location>
        <begin position="177"/>
        <end position="187"/>
    </location>
</feature>
<dbReference type="AlphaFoldDB" id="A0A8H6XNA1"/>
<keyword evidence="5" id="KW-1185">Reference proteome</keyword>
<gene>
    <name evidence="4" type="ORF">MVEN_01708100</name>
</gene>
<keyword evidence="3" id="KW-0812">Transmembrane</keyword>
<protein>
    <recommendedName>
        <fullName evidence="6">Mid2 domain-containing protein</fullName>
    </recommendedName>
</protein>
<feature type="compositionally biased region" description="Low complexity" evidence="2">
    <location>
        <begin position="100"/>
        <end position="117"/>
    </location>
</feature>
<feature type="region of interest" description="Disordered" evidence="2">
    <location>
        <begin position="176"/>
        <end position="198"/>
    </location>
</feature>
<dbReference type="EMBL" id="JACAZI010000015">
    <property type="protein sequence ID" value="KAF7344177.1"/>
    <property type="molecule type" value="Genomic_DNA"/>
</dbReference>
<dbReference type="OrthoDB" id="3061387at2759"/>
<sequence length="289" mass="30322">MSDLDISTNGSILSPSLPTDGSTPASPSSSSITTPSTDRSTPASPSDASITHSSPSQTSTVPSSSSFDTSTTSSAIHSNSSQTATDTFSSTGKTTAGQLSSPSISVTSPTSASSSANTSIPLVAGARKSSNHTGTIAGIAIGITVLIISVLVGILFYIGRRRRRTPAVLVPAPYLESASSDGPSLPTTDPEKQAGGPHFTTIERRSSRAAERRQEYLNNRIRVAQRELDAMNDAVNTSSLDREGAGEPSLEEAKQQIQALKDEIRMLQRRLESQWALGVSDEPPPEYME</sequence>
<feature type="coiled-coil region" evidence="1">
    <location>
        <begin position="207"/>
        <end position="270"/>
    </location>
</feature>
<comment type="caution">
    <text evidence="4">The sequence shown here is derived from an EMBL/GenBank/DDBJ whole genome shotgun (WGS) entry which is preliminary data.</text>
</comment>